<evidence type="ECO:0000313" key="8">
    <source>
        <dbReference type="EMBL" id="KAI5611206.1"/>
    </source>
</evidence>
<evidence type="ECO:0000313" key="9">
    <source>
        <dbReference type="Proteomes" id="UP001205998"/>
    </source>
</evidence>
<dbReference type="PANTHER" id="PTHR37984">
    <property type="entry name" value="PROTEIN CBG26694"/>
    <property type="match status" value="1"/>
</dbReference>
<feature type="domain" description="Reverse transcriptase/retrotransposon-derived protein RNase H-like" evidence="7">
    <location>
        <begin position="308"/>
        <end position="402"/>
    </location>
</feature>
<dbReference type="PANTHER" id="PTHR37984:SF5">
    <property type="entry name" value="PROTEIN NYNRIN-LIKE"/>
    <property type="match status" value="1"/>
</dbReference>
<dbReference type="GO" id="GO:0004519">
    <property type="term" value="F:endonuclease activity"/>
    <property type="evidence" value="ECO:0007669"/>
    <property type="project" value="UniProtKB-KW"/>
</dbReference>
<evidence type="ECO:0000259" key="7">
    <source>
        <dbReference type="Pfam" id="PF17919"/>
    </source>
</evidence>
<sequence>MKVLNKRLGLKLGHTITQAALLHLFTGEMSISQYVTELKLRAKSCEFGQLQESLIRDRVVCGITSDAMRERLMREVDITLKKAIQICITSETTKAQILQMHDEERNAQTSARETKHVDAVKHKQTRSNAQKNKNKVSEKDKASKFRCNMLHDNCPAYGKHCKNCEKMNHFAKMCRSKKVHMVDEDDVTDQRPSLFVGMVLTQPQTDEWTAELKIARRSVKFKLDTGAQANVIPYSLVQRLGKKNALRLTNVKLFTYTGDKIPVKEKCNLAVKYNDKTYVVEFIVVTTDAKAHQESDDIGQRNDVTWPWQDEQHNAFNNVKTLLTETPILRYYDVRLPVTVSVDSSKSRLGAVLLQKDKPVAYASRTLNENEQRYAQIKKEMLAVVFGMERFHQFVYGRSVMVESDHKPLEAIMKKPLSSAPARVQRLLMRLQKYQVMVQYKP</sequence>
<dbReference type="InterPro" id="IPR043502">
    <property type="entry name" value="DNA/RNA_pol_sf"/>
</dbReference>
<feature type="non-terminal residue" evidence="8">
    <location>
        <position position="442"/>
    </location>
</feature>
<dbReference type="InterPro" id="IPR021109">
    <property type="entry name" value="Peptidase_aspartic_dom_sf"/>
</dbReference>
<evidence type="ECO:0000256" key="4">
    <source>
        <dbReference type="ARBA" id="ARBA00022759"/>
    </source>
</evidence>
<dbReference type="InterPro" id="IPR041577">
    <property type="entry name" value="RT_RNaseH_2"/>
</dbReference>
<dbReference type="SUPFAM" id="SSF50630">
    <property type="entry name" value="Acid proteases"/>
    <property type="match status" value="1"/>
</dbReference>
<dbReference type="CDD" id="cd09274">
    <property type="entry name" value="RNase_HI_RT_Ty3"/>
    <property type="match status" value="1"/>
</dbReference>
<keyword evidence="9" id="KW-1185">Reference proteome</keyword>
<feature type="compositionally biased region" description="Basic and acidic residues" evidence="6">
    <location>
        <begin position="105"/>
        <end position="121"/>
    </location>
</feature>
<accession>A0AAD5A7Q2</accession>
<dbReference type="CDD" id="cd05481">
    <property type="entry name" value="retropepsin_like_LTR_1"/>
    <property type="match status" value="1"/>
</dbReference>
<keyword evidence="4" id="KW-0255">Endonuclease</keyword>
<dbReference type="FunFam" id="3.10.20.370:FF:000001">
    <property type="entry name" value="Retrovirus-related Pol polyprotein from transposon 17.6-like protein"/>
    <property type="match status" value="1"/>
</dbReference>
<comment type="caution">
    <text evidence="8">The sequence shown here is derived from an EMBL/GenBank/DDBJ whole genome shotgun (WGS) entry which is preliminary data.</text>
</comment>
<name>A0AAD5A7Q2_SILAS</name>
<dbReference type="Gene3D" id="3.10.20.370">
    <property type="match status" value="1"/>
</dbReference>
<evidence type="ECO:0000256" key="5">
    <source>
        <dbReference type="ARBA" id="ARBA00023268"/>
    </source>
</evidence>
<evidence type="ECO:0000256" key="2">
    <source>
        <dbReference type="ARBA" id="ARBA00022695"/>
    </source>
</evidence>
<keyword evidence="1" id="KW-0808">Transferase</keyword>
<evidence type="ECO:0000256" key="3">
    <source>
        <dbReference type="ARBA" id="ARBA00022722"/>
    </source>
</evidence>
<organism evidence="8 9">
    <name type="scientific">Silurus asotus</name>
    <name type="common">Amur catfish</name>
    <name type="synonym">Parasilurus asotus</name>
    <dbReference type="NCBI Taxonomy" id="30991"/>
    <lineage>
        <taxon>Eukaryota</taxon>
        <taxon>Metazoa</taxon>
        <taxon>Chordata</taxon>
        <taxon>Craniata</taxon>
        <taxon>Vertebrata</taxon>
        <taxon>Euteleostomi</taxon>
        <taxon>Actinopterygii</taxon>
        <taxon>Neopterygii</taxon>
        <taxon>Teleostei</taxon>
        <taxon>Ostariophysi</taxon>
        <taxon>Siluriformes</taxon>
        <taxon>Siluridae</taxon>
        <taxon>Silurus</taxon>
    </lineage>
</organism>
<feature type="region of interest" description="Disordered" evidence="6">
    <location>
        <begin position="105"/>
        <end position="140"/>
    </location>
</feature>
<evidence type="ECO:0000256" key="1">
    <source>
        <dbReference type="ARBA" id="ARBA00022679"/>
    </source>
</evidence>
<dbReference type="InterPro" id="IPR050951">
    <property type="entry name" value="Retrovirus_Pol_polyprotein"/>
</dbReference>
<gene>
    <name evidence="8" type="ORF">C0J50_11869</name>
</gene>
<keyword evidence="2" id="KW-0548">Nucleotidyltransferase</keyword>
<reference evidence="8" key="1">
    <citation type="submission" date="2018-07" db="EMBL/GenBank/DDBJ databases">
        <title>Comparative genomics of catfishes provides insights into carnivory and benthic adaptation.</title>
        <authorList>
            <person name="Zhang Y."/>
            <person name="Wang D."/>
            <person name="Peng Z."/>
            <person name="Zheng S."/>
            <person name="Shao F."/>
            <person name="Tao W."/>
        </authorList>
    </citation>
    <scope>NUCLEOTIDE SEQUENCE</scope>
    <source>
        <strain evidence="8">Chongqing</strain>
    </source>
</reference>
<dbReference type="Gene3D" id="2.40.70.10">
    <property type="entry name" value="Acid Proteases"/>
    <property type="match status" value="1"/>
</dbReference>
<dbReference type="SUPFAM" id="SSF56672">
    <property type="entry name" value="DNA/RNA polymerases"/>
    <property type="match status" value="1"/>
</dbReference>
<protein>
    <recommendedName>
        <fullName evidence="7">Reverse transcriptase/retrotransposon-derived protein RNase H-like domain-containing protein</fullName>
    </recommendedName>
</protein>
<dbReference type="Pfam" id="PF17919">
    <property type="entry name" value="RT_RNaseH_2"/>
    <property type="match status" value="1"/>
</dbReference>
<proteinExistence type="predicted"/>
<dbReference type="EMBL" id="MU567682">
    <property type="protein sequence ID" value="KAI5611206.1"/>
    <property type="molecule type" value="Genomic_DNA"/>
</dbReference>
<evidence type="ECO:0000256" key="6">
    <source>
        <dbReference type="SAM" id="MobiDB-lite"/>
    </source>
</evidence>
<keyword evidence="3" id="KW-0540">Nuclease</keyword>
<keyword evidence="5" id="KW-0511">Multifunctional enzyme</keyword>
<keyword evidence="4" id="KW-0378">Hydrolase</keyword>
<dbReference type="AlphaFoldDB" id="A0AAD5A7Q2"/>
<dbReference type="GO" id="GO:0016779">
    <property type="term" value="F:nucleotidyltransferase activity"/>
    <property type="evidence" value="ECO:0007669"/>
    <property type="project" value="UniProtKB-KW"/>
</dbReference>
<dbReference type="Proteomes" id="UP001205998">
    <property type="component" value="Unassembled WGS sequence"/>
</dbReference>